<dbReference type="EMBL" id="JBHUIO010000025">
    <property type="protein sequence ID" value="MFD2172401.1"/>
    <property type="molecule type" value="Genomic_DNA"/>
</dbReference>
<gene>
    <name evidence="1" type="ORF">ACFSOY_20875</name>
</gene>
<accession>A0ABW5A3J2</accession>
<evidence type="ECO:0000313" key="1">
    <source>
        <dbReference type="EMBL" id="MFD2172401.1"/>
    </source>
</evidence>
<protein>
    <submittedName>
        <fullName evidence="1">Uncharacterized protein</fullName>
    </submittedName>
</protein>
<dbReference type="RefSeq" id="WP_386049786.1">
    <property type="nucleotide sequence ID" value="NZ_JBHUIO010000025.1"/>
</dbReference>
<keyword evidence="2" id="KW-1185">Reference proteome</keyword>
<evidence type="ECO:0000313" key="2">
    <source>
        <dbReference type="Proteomes" id="UP001597343"/>
    </source>
</evidence>
<dbReference type="Proteomes" id="UP001597343">
    <property type="component" value="Unassembled WGS sequence"/>
</dbReference>
<name>A0ABW5A3J2_9BACL</name>
<organism evidence="1 2">
    <name type="scientific">Tumebacillus lipolyticus</name>
    <dbReference type="NCBI Taxonomy" id="1280370"/>
    <lineage>
        <taxon>Bacteria</taxon>
        <taxon>Bacillati</taxon>
        <taxon>Bacillota</taxon>
        <taxon>Bacilli</taxon>
        <taxon>Bacillales</taxon>
        <taxon>Alicyclobacillaceae</taxon>
        <taxon>Tumebacillus</taxon>
    </lineage>
</organism>
<proteinExistence type="predicted"/>
<sequence length="45" mass="5255">MSEQTNTQVTETWARKMLMECGYPEETLSDMSDEDCEVEVSYLED</sequence>
<reference evidence="2" key="1">
    <citation type="journal article" date="2019" name="Int. J. Syst. Evol. Microbiol.">
        <title>The Global Catalogue of Microorganisms (GCM) 10K type strain sequencing project: providing services to taxonomists for standard genome sequencing and annotation.</title>
        <authorList>
            <consortium name="The Broad Institute Genomics Platform"/>
            <consortium name="The Broad Institute Genome Sequencing Center for Infectious Disease"/>
            <person name="Wu L."/>
            <person name="Ma J."/>
        </authorList>
    </citation>
    <scope>NUCLEOTIDE SEQUENCE [LARGE SCALE GENOMIC DNA]</scope>
    <source>
        <strain evidence="2">CGMCC 1.13574</strain>
    </source>
</reference>
<comment type="caution">
    <text evidence="1">The sequence shown here is derived from an EMBL/GenBank/DDBJ whole genome shotgun (WGS) entry which is preliminary data.</text>
</comment>